<evidence type="ECO:0000256" key="3">
    <source>
        <dbReference type="ARBA" id="ARBA00023125"/>
    </source>
</evidence>
<keyword evidence="2" id="KW-0815">Transposition</keyword>
<dbReference type="Gene3D" id="3.90.350.10">
    <property type="entry name" value="Transposase Inhibitor Protein From Tn5, Chain A, domain 1"/>
    <property type="match status" value="1"/>
</dbReference>
<proteinExistence type="inferred from homology"/>
<evidence type="ECO:0000256" key="1">
    <source>
        <dbReference type="ARBA" id="ARBA00010075"/>
    </source>
</evidence>
<evidence type="ECO:0000256" key="2">
    <source>
        <dbReference type="ARBA" id="ARBA00022578"/>
    </source>
</evidence>
<dbReference type="NCBIfam" id="NF033592">
    <property type="entry name" value="transpos_IS4_1"/>
    <property type="match status" value="1"/>
</dbReference>
<dbReference type="PANTHER" id="PTHR33258">
    <property type="entry name" value="TRANSPOSASE INSL FOR INSERTION SEQUENCE ELEMENT IS186A-RELATED"/>
    <property type="match status" value="1"/>
</dbReference>
<sequence length="407" mass="46987">MAIFKDHKVTVKHLLSFISETLIANLSVTTKIDHYAKVLHGNKLFYLLLYGILENDRLSQRTLEDTFNDSVFKVLFNLDEDERIRRSSISERLSKVDPDYFRQIYEYIYERFSATYTLTERKQYNLIRVDSTIVSQTAGKLTEGIVNPGSSKKAVKYSLAFDGMLPGLVHVFTNPKYGNEDNALPEVVMAHVKKEPGHQNIYVLDRGLQSTRTMKTFGEDGITFICRAKENRKFELIESLIDEKQDMDMGESMLLKDSIIRLYTGTPIANQRGNIHYREELVESPFRLVVVKSKAEQGKEYWLLTNDFNLPAKEIAQAYRSRWDIEVFFRFLKQELNVSHLVSLNKNGLQVMLYMTLISSMLVLIYKKGNDQGYKTAKRRFAMEVRDLAIAMIVIQCGGDPGLFFKT</sequence>
<reference evidence="6 7" key="1">
    <citation type="submission" date="2017-10" db="EMBL/GenBank/DDBJ databases">
        <title>Whole genome of Pedobacter ginsengisoli T01R-27 isolated from tomato rhizosphere.</title>
        <authorList>
            <person name="Weon H.-Y."/>
            <person name="Lee S.A."/>
            <person name="Sang M.K."/>
            <person name="Song J."/>
        </authorList>
    </citation>
    <scope>NUCLEOTIDE SEQUENCE [LARGE SCALE GENOMIC DNA]</scope>
    <source>
        <strain evidence="6 7">T01R-27</strain>
    </source>
</reference>
<keyword evidence="4" id="KW-0233">DNA recombination</keyword>
<dbReference type="SUPFAM" id="SSF53098">
    <property type="entry name" value="Ribonuclease H-like"/>
    <property type="match status" value="1"/>
</dbReference>
<feature type="domain" description="Transposase IS4-like" evidence="5">
    <location>
        <begin position="125"/>
        <end position="362"/>
    </location>
</feature>
<dbReference type="InterPro" id="IPR002559">
    <property type="entry name" value="Transposase_11"/>
</dbReference>
<name>A0A2D1U9D3_9SPHI</name>
<dbReference type="GO" id="GO:0004803">
    <property type="term" value="F:transposase activity"/>
    <property type="evidence" value="ECO:0007669"/>
    <property type="project" value="InterPro"/>
</dbReference>
<accession>A0A2D1U9D3</accession>
<dbReference type="GO" id="GO:0003677">
    <property type="term" value="F:DNA binding"/>
    <property type="evidence" value="ECO:0007669"/>
    <property type="project" value="UniProtKB-KW"/>
</dbReference>
<dbReference type="RefSeq" id="WP_099440095.1">
    <property type="nucleotide sequence ID" value="NZ_CP024091.1"/>
</dbReference>
<evidence type="ECO:0000313" key="7">
    <source>
        <dbReference type="Proteomes" id="UP000223749"/>
    </source>
</evidence>
<dbReference type="OrthoDB" id="7327264at2"/>
<dbReference type="EMBL" id="CP024091">
    <property type="protein sequence ID" value="ATP58190.1"/>
    <property type="molecule type" value="Genomic_DNA"/>
</dbReference>
<evidence type="ECO:0000259" key="5">
    <source>
        <dbReference type="Pfam" id="PF01609"/>
    </source>
</evidence>
<organism evidence="6 7">
    <name type="scientific">Pedobacter ginsengisoli</name>
    <dbReference type="NCBI Taxonomy" id="363852"/>
    <lineage>
        <taxon>Bacteria</taxon>
        <taxon>Pseudomonadati</taxon>
        <taxon>Bacteroidota</taxon>
        <taxon>Sphingobacteriia</taxon>
        <taxon>Sphingobacteriales</taxon>
        <taxon>Sphingobacteriaceae</taxon>
        <taxon>Pedobacter</taxon>
    </lineage>
</organism>
<evidence type="ECO:0000313" key="6">
    <source>
        <dbReference type="EMBL" id="ATP58190.1"/>
    </source>
</evidence>
<dbReference type="KEGG" id="pgs:CPT03_17820"/>
<evidence type="ECO:0000256" key="4">
    <source>
        <dbReference type="ARBA" id="ARBA00023172"/>
    </source>
</evidence>
<dbReference type="AlphaFoldDB" id="A0A2D1U9D3"/>
<keyword evidence="7" id="KW-1185">Reference proteome</keyword>
<dbReference type="GO" id="GO:0006313">
    <property type="term" value="P:DNA transposition"/>
    <property type="evidence" value="ECO:0007669"/>
    <property type="project" value="InterPro"/>
</dbReference>
<gene>
    <name evidence="6" type="ORF">CPT03_17820</name>
</gene>
<dbReference type="InterPro" id="IPR012337">
    <property type="entry name" value="RNaseH-like_sf"/>
</dbReference>
<dbReference type="Proteomes" id="UP000223749">
    <property type="component" value="Chromosome"/>
</dbReference>
<protein>
    <submittedName>
        <fullName evidence="6">Transposase</fullName>
    </submittedName>
</protein>
<dbReference type="Pfam" id="PF01609">
    <property type="entry name" value="DDE_Tnp_1"/>
    <property type="match status" value="1"/>
</dbReference>
<keyword evidence="3" id="KW-0238">DNA-binding</keyword>
<dbReference type="PANTHER" id="PTHR33258:SF1">
    <property type="entry name" value="TRANSPOSASE INSL FOR INSERTION SEQUENCE ELEMENT IS186A-RELATED"/>
    <property type="match status" value="1"/>
</dbReference>
<dbReference type="InterPro" id="IPR047952">
    <property type="entry name" value="Transpos_IS4"/>
</dbReference>
<comment type="similarity">
    <text evidence="1">Belongs to the transposase 11 family.</text>
</comment>